<feature type="active site" description="Proton acceptor; specific for D-alanine" evidence="6">
    <location>
        <position position="41"/>
    </location>
</feature>
<organism evidence="8 9">
    <name type="scientific">Mesorhizobium shangrilense</name>
    <dbReference type="NCBI Taxonomy" id="460060"/>
    <lineage>
        <taxon>Bacteria</taxon>
        <taxon>Pseudomonadati</taxon>
        <taxon>Pseudomonadota</taxon>
        <taxon>Alphaproteobacteria</taxon>
        <taxon>Hyphomicrobiales</taxon>
        <taxon>Phyllobacteriaceae</taxon>
        <taxon>Mesorhizobium</taxon>
    </lineage>
</organism>
<accession>A0ABV2DSF8</accession>
<dbReference type="Gene3D" id="3.20.20.10">
    <property type="entry name" value="Alanine racemase"/>
    <property type="match status" value="1"/>
</dbReference>
<dbReference type="HAMAP" id="MF_01201">
    <property type="entry name" value="Ala_racemase"/>
    <property type="match status" value="1"/>
</dbReference>
<evidence type="ECO:0000256" key="1">
    <source>
        <dbReference type="ARBA" id="ARBA00000316"/>
    </source>
</evidence>
<dbReference type="EC" id="5.1.1.1" evidence="3 6"/>
<evidence type="ECO:0000256" key="2">
    <source>
        <dbReference type="ARBA" id="ARBA00001933"/>
    </source>
</evidence>
<protein>
    <recommendedName>
        <fullName evidence="3 6">Alanine racemase</fullName>
        <ecNumber evidence="3 6">5.1.1.1</ecNumber>
    </recommendedName>
</protein>
<dbReference type="Gene3D" id="2.40.37.10">
    <property type="entry name" value="Lyase, Ornithine Decarboxylase, Chain A, domain 1"/>
    <property type="match status" value="1"/>
</dbReference>
<dbReference type="Pfam" id="PF01168">
    <property type="entry name" value="Ala_racemase_N"/>
    <property type="match status" value="1"/>
</dbReference>
<reference evidence="8 9" key="1">
    <citation type="submission" date="2024-06" db="EMBL/GenBank/DDBJ databases">
        <authorList>
            <person name="Kim D.-U."/>
        </authorList>
    </citation>
    <scope>NUCLEOTIDE SEQUENCE [LARGE SCALE GENOMIC DNA]</scope>
    <source>
        <strain evidence="8 9">KACC15460</strain>
    </source>
</reference>
<dbReference type="InterPro" id="IPR009006">
    <property type="entry name" value="Ala_racemase/Decarboxylase_C"/>
</dbReference>
<proteinExistence type="inferred from homology"/>
<evidence type="ECO:0000256" key="6">
    <source>
        <dbReference type="HAMAP-Rule" id="MF_01201"/>
    </source>
</evidence>
<dbReference type="InterPro" id="IPR000821">
    <property type="entry name" value="Ala_racemase"/>
</dbReference>
<comment type="cofactor">
    <cofactor evidence="2 6">
        <name>pyridoxal 5'-phosphate</name>
        <dbReference type="ChEBI" id="CHEBI:597326"/>
    </cofactor>
</comment>
<dbReference type="EMBL" id="JBEWSZ010000018">
    <property type="protein sequence ID" value="MET2833006.1"/>
    <property type="molecule type" value="Genomic_DNA"/>
</dbReference>
<dbReference type="NCBIfam" id="TIGR00492">
    <property type="entry name" value="alr"/>
    <property type="match status" value="1"/>
</dbReference>
<dbReference type="CDD" id="cd00430">
    <property type="entry name" value="PLPDE_III_AR"/>
    <property type="match status" value="1"/>
</dbReference>
<evidence type="ECO:0000313" key="9">
    <source>
        <dbReference type="Proteomes" id="UP001548832"/>
    </source>
</evidence>
<keyword evidence="4 6" id="KW-0663">Pyridoxal phosphate</keyword>
<dbReference type="Pfam" id="PF00842">
    <property type="entry name" value="Ala_racemase_C"/>
    <property type="match status" value="1"/>
</dbReference>
<dbReference type="InterPro" id="IPR029066">
    <property type="entry name" value="PLP-binding_barrel"/>
</dbReference>
<comment type="catalytic activity">
    <reaction evidence="1 6">
        <text>L-alanine = D-alanine</text>
        <dbReference type="Rhea" id="RHEA:20249"/>
        <dbReference type="ChEBI" id="CHEBI:57416"/>
        <dbReference type="ChEBI" id="CHEBI:57972"/>
        <dbReference type="EC" id="5.1.1.1"/>
    </reaction>
</comment>
<dbReference type="GO" id="GO:0008784">
    <property type="term" value="F:alanine racemase activity"/>
    <property type="evidence" value="ECO:0007669"/>
    <property type="project" value="UniProtKB-EC"/>
</dbReference>
<dbReference type="PRINTS" id="PR00992">
    <property type="entry name" value="ALARACEMASE"/>
</dbReference>
<keyword evidence="5 6" id="KW-0413">Isomerase</keyword>
<comment type="similarity">
    <text evidence="6">Belongs to the alanine racemase family.</text>
</comment>
<sequence>MLTSVRPADVIFEINLSAIQPNFHTISALVGPQVRVAAVVKCDAYGLGLLRVAGALIDAGCDLLFVGNLHEALLLRSSHTGAAVAVLCDEFARYGGDYRSNGLIPVVNNCFELDAIGTAGDPQAYFLSIETRLSRLSLAFDDLRRKYLSGSFKQHPPSVVLSHLACSERVGDAMNMLQRNRFLAMSDVLKPTLRSLAASAGFWLGTPYHFDIARVGSALYGLNNAGIRPNPLKPVASRRAKTLDVRKVARRKAVGYGGTFRTAQASRIASVGIGYKHGLPWGRANKVSVRLAGYSAPLIGRMSMEYTTIDITDVPEALCGPGSCVELLGEDLTVDDLAAASGIYPQEVLTRLGVGCARQMRVLATIRAPSLAGAKRPDCRVSR</sequence>
<dbReference type="InterPro" id="IPR001608">
    <property type="entry name" value="Ala_racemase_N"/>
</dbReference>
<evidence type="ECO:0000256" key="4">
    <source>
        <dbReference type="ARBA" id="ARBA00022898"/>
    </source>
</evidence>
<evidence type="ECO:0000313" key="8">
    <source>
        <dbReference type="EMBL" id="MET2833006.1"/>
    </source>
</evidence>
<feature type="domain" description="Alanine racemase C-terminal" evidence="7">
    <location>
        <begin position="235"/>
        <end position="361"/>
    </location>
</feature>
<feature type="active site" description="Proton acceptor; specific for L-alanine" evidence="6">
    <location>
        <position position="256"/>
    </location>
</feature>
<feature type="modified residue" description="N6-(pyridoxal phosphate)lysine" evidence="6">
    <location>
        <position position="41"/>
    </location>
</feature>
<dbReference type="PANTHER" id="PTHR30511">
    <property type="entry name" value="ALANINE RACEMASE"/>
    <property type="match status" value="1"/>
</dbReference>
<dbReference type="SUPFAM" id="SSF50621">
    <property type="entry name" value="Alanine racemase C-terminal domain-like"/>
    <property type="match status" value="1"/>
</dbReference>
<evidence type="ECO:0000259" key="7">
    <source>
        <dbReference type="SMART" id="SM01005"/>
    </source>
</evidence>
<gene>
    <name evidence="8" type="primary">alr</name>
    <name evidence="8" type="ORF">ABVQ20_39545</name>
</gene>
<name>A0ABV2DSF8_9HYPH</name>
<dbReference type="PANTHER" id="PTHR30511:SF0">
    <property type="entry name" value="ALANINE RACEMASE, CATABOLIC-RELATED"/>
    <property type="match status" value="1"/>
</dbReference>
<evidence type="ECO:0000256" key="3">
    <source>
        <dbReference type="ARBA" id="ARBA00013089"/>
    </source>
</evidence>
<comment type="pathway">
    <text evidence="6">Amino-acid biosynthesis; D-alanine biosynthesis; D-alanine from L-alanine: step 1/1.</text>
</comment>
<comment type="function">
    <text evidence="6">Catalyzes the interconversion of L-alanine and D-alanine. May also act on other amino acids.</text>
</comment>
<dbReference type="InterPro" id="IPR011079">
    <property type="entry name" value="Ala_racemase_C"/>
</dbReference>
<dbReference type="Proteomes" id="UP001548832">
    <property type="component" value="Unassembled WGS sequence"/>
</dbReference>
<feature type="binding site" evidence="6">
    <location>
        <position position="135"/>
    </location>
    <ligand>
        <name>substrate</name>
    </ligand>
</feature>
<dbReference type="RefSeq" id="WP_354465221.1">
    <property type="nucleotide sequence ID" value="NZ_JBEWSZ010000018.1"/>
</dbReference>
<feature type="binding site" evidence="6">
    <location>
        <position position="304"/>
    </location>
    <ligand>
        <name>substrate</name>
    </ligand>
</feature>
<dbReference type="SUPFAM" id="SSF51419">
    <property type="entry name" value="PLP-binding barrel"/>
    <property type="match status" value="1"/>
</dbReference>
<keyword evidence="9" id="KW-1185">Reference proteome</keyword>
<dbReference type="SMART" id="SM01005">
    <property type="entry name" value="Ala_racemase_C"/>
    <property type="match status" value="1"/>
</dbReference>
<evidence type="ECO:0000256" key="5">
    <source>
        <dbReference type="ARBA" id="ARBA00023235"/>
    </source>
</evidence>
<comment type="caution">
    <text evidence="8">The sequence shown here is derived from an EMBL/GenBank/DDBJ whole genome shotgun (WGS) entry which is preliminary data.</text>
</comment>